<dbReference type="PANTHER" id="PTHR30028:SF0">
    <property type="entry name" value="PROTEIN ALUMINUM SENSITIVE 3"/>
    <property type="match status" value="1"/>
</dbReference>
<feature type="transmembrane region" description="Helical" evidence="7">
    <location>
        <begin position="102"/>
        <end position="126"/>
    </location>
</feature>
<dbReference type="InterPro" id="IPR005226">
    <property type="entry name" value="UPF0014_fam"/>
</dbReference>
<dbReference type="GO" id="GO:0005886">
    <property type="term" value="C:plasma membrane"/>
    <property type="evidence" value="ECO:0007669"/>
    <property type="project" value="TreeGrafter"/>
</dbReference>
<proteinExistence type="inferred from homology"/>
<evidence type="ECO:0000256" key="3">
    <source>
        <dbReference type="ARBA" id="ARBA00022692"/>
    </source>
</evidence>
<keyword evidence="4 7" id="KW-1133">Transmembrane helix</keyword>
<dbReference type="EMBL" id="CP034412">
    <property type="protein sequence ID" value="QCY48563.1"/>
    <property type="molecule type" value="Genomic_DNA"/>
</dbReference>
<keyword evidence="3 7" id="KW-0812">Transmembrane</keyword>
<dbReference type="PANTHER" id="PTHR30028">
    <property type="entry name" value="UPF0014 INNER MEMBRANE PROTEIN YBBM-RELATED"/>
    <property type="match status" value="1"/>
</dbReference>
<name>A0A5B7WZF1_9MICC</name>
<evidence type="ECO:0000256" key="7">
    <source>
        <dbReference type="SAM" id="Phobius"/>
    </source>
</evidence>
<evidence type="ECO:0000256" key="2">
    <source>
        <dbReference type="ARBA" id="ARBA00005268"/>
    </source>
</evidence>
<evidence type="ECO:0008006" key="10">
    <source>
        <dbReference type="Google" id="ProtNLM"/>
    </source>
</evidence>
<sequence>MLPFSSLALVAVVGQLIGGAMSATSLAGRRIRQELKQRHGEVEAALALGLPPAQARSLVGRPVAAEALFPGLDQTRTVGTVTLPGAFVGLVLGGASPLDAGLVQLIVLINLLAVQAVAVTVVAVLVERGTADRPERTPGAKRPVAAHEDRPVPAAAQPASPRGARASSRWM</sequence>
<keyword evidence="9" id="KW-1185">Reference proteome</keyword>
<organism evidence="8 9">
    <name type="scientific">Glutamicibacter creatinolyticus</name>
    <dbReference type="NCBI Taxonomy" id="162496"/>
    <lineage>
        <taxon>Bacteria</taxon>
        <taxon>Bacillati</taxon>
        <taxon>Actinomycetota</taxon>
        <taxon>Actinomycetes</taxon>
        <taxon>Micrococcales</taxon>
        <taxon>Micrococcaceae</taxon>
        <taxon>Glutamicibacter</taxon>
    </lineage>
</organism>
<comment type="subcellular location">
    <subcellularLocation>
        <location evidence="1">Membrane</location>
        <topology evidence="1">Multi-pass membrane protein</topology>
    </subcellularLocation>
</comment>
<evidence type="ECO:0000256" key="6">
    <source>
        <dbReference type="SAM" id="MobiDB-lite"/>
    </source>
</evidence>
<evidence type="ECO:0000256" key="5">
    <source>
        <dbReference type="ARBA" id="ARBA00023136"/>
    </source>
</evidence>
<dbReference type="KEGG" id="gcr:GcLGCM259_2856"/>
<dbReference type="AlphaFoldDB" id="A0A5B7WZF1"/>
<evidence type="ECO:0000313" key="9">
    <source>
        <dbReference type="Proteomes" id="UP000307000"/>
    </source>
</evidence>
<dbReference type="Pfam" id="PF03649">
    <property type="entry name" value="UPF0014"/>
    <property type="match status" value="1"/>
</dbReference>
<dbReference type="Proteomes" id="UP000307000">
    <property type="component" value="Chromosome"/>
</dbReference>
<gene>
    <name evidence="8" type="ORF">GcLGCM259_2856</name>
</gene>
<evidence type="ECO:0000256" key="1">
    <source>
        <dbReference type="ARBA" id="ARBA00004141"/>
    </source>
</evidence>
<evidence type="ECO:0000313" key="8">
    <source>
        <dbReference type="EMBL" id="QCY48563.1"/>
    </source>
</evidence>
<evidence type="ECO:0000256" key="4">
    <source>
        <dbReference type="ARBA" id="ARBA00022989"/>
    </source>
</evidence>
<feature type="transmembrane region" description="Helical" evidence="7">
    <location>
        <begin position="78"/>
        <end position="96"/>
    </location>
</feature>
<accession>A0A5B7WZF1</accession>
<reference evidence="8 9" key="1">
    <citation type="submission" date="2018-12" db="EMBL/GenBank/DDBJ databases">
        <title>Complete Genome Sequence of Glutamicibacter creatinolyticus strain LGCM259,isolated from an abscess of a 12-year-old mare in Italy.</title>
        <authorList>
            <person name="Santos R.G."/>
            <person name="Silva A.L."/>
            <person name="Seyffert N."/>
            <person name="Castro T.L.P."/>
            <person name="Attili A.R."/>
            <person name="Rifici C."/>
            <person name="Mazzullo G."/>
            <person name="Brenig B."/>
            <person name="Venanzi F."/>
            <person name="Azevedo V."/>
        </authorList>
    </citation>
    <scope>NUCLEOTIDE SEQUENCE [LARGE SCALE GENOMIC DNA]</scope>
    <source>
        <strain evidence="8 9">LGCM 259</strain>
    </source>
</reference>
<feature type="region of interest" description="Disordered" evidence="6">
    <location>
        <begin position="133"/>
        <end position="171"/>
    </location>
</feature>
<keyword evidence="5 7" id="KW-0472">Membrane</keyword>
<dbReference type="RefSeq" id="WP_217496541.1">
    <property type="nucleotide sequence ID" value="NZ_CP034412.1"/>
</dbReference>
<feature type="transmembrane region" description="Helical" evidence="7">
    <location>
        <begin position="6"/>
        <end position="28"/>
    </location>
</feature>
<protein>
    <recommendedName>
        <fullName evidence="10">ABC transporter permease</fullName>
    </recommendedName>
</protein>
<comment type="similarity">
    <text evidence="2">Belongs to the UPF0014 family.</text>
</comment>